<dbReference type="InterPro" id="IPR050491">
    <property type="entry name" value="AmpC-like"/>
</dbReference>
<dbReference type="PANTHER" id="PTHR46825">
    <property type="entry name" value="D-ALANYL-D-ALANINE-CARBOXYPEPTIDASE/ENDOPEPTIDASE AMPH"/>
    <property type="match status" value="1"/>
</dbReference>
<dbReference type="Proteomes" id="UP000515804">
    <property type="component" value="Chromosome"/>
</dbReference>
<sequence length="569" mass="62443">MEGARPVAQVPARHRRRPRDGWDQRRFYDYDIPANAKRVVNASALRKGKGWTVVAMDVDQAIGEKRGSQYGKIFQRLQPAGYTRETFAGRTAHKLDAARLQQVSDFVEQMRKDYEVPGVAIGIVQDGKVVLSRGFGVRELGKLDQVDGDTRFMIASNTKALTTLMLAKLVDAGKLDWNARAKDVYPTFKLGDAATTDKVLVKHLICACTGVPRQDMEWLFEGEKQTPETVMTTLGTMQPTSGFGELFQYSNPMAAAAGYIGGQVAYPGTELGAGYDQAMQALVFDPLGMNDTTFDYAKAQTGNFAAPHGYDIGHKVEVMGMGLNNTVVSSRPAGAAWGTVNDLLKYVQMEIDHGLLPDGTRYIGEAALLQRREPQIATGVDRNYAMALEVNKSDGVTVIDHGGDMGGFHSNMMWWPEQKVGAVILTNADEGVYLRGPFKRRLMELMFDGEPQAQPAAAATVKANREGFDAFVKLMQWPADAKALDGLAARYRNDALGEVNVTRKDGKAWFDVGAFSSEVATMPQPDGSLAFVTVDPVAIGFMFIRADKDGVRKLIVRDGQHEYVFDEVK</sequence>
<evidence type="ECO:0000313" key="3">
    <source>
        <dbReference type="Proteomes" id="UP000515804"/>
    </source>
</evidence>
<evidence type="ECO:0000259" key="1">
    <source>
        <dbReference type="Pfam" id="PF00144"/>
    </source>
</evidence>
<dbReference type="KEGG" id="tcn:H9L16_14345"/>
<protein>
    <submittedName>
        <fullName evidence="2">Serine hydrolase</fullName>
    </submittedName>
</protein>
<evidence type="ECO:0000313" key="2">
    <source>
        <dbReference type="EMBL" id="QNN69810.1"/>
    </source>
</evidence>
<dbReference type="Gene3D" id="3.40.710.10">
    <property type="entry name" value="DD-peptidase/beta-lactamase superfamily"/>
    <property type="match status" value="1"/>
</dbReference>
<dbReference type="InterPro" id="IPR001466">
    <property type="entry name" value="Beta-lactam-related"/>
</dbReference>
<name>A0A7G9SPN5_9GAMM</name>
<dbReference type="EMBL" id="CP060719">
    <property type="protein sequence ID" value="QNN69810.1"/>
    <property type="molecule type" value="Genomic_DNA"/>
</dbReference>
<dbReference type="InterPro" id="IPR012338">
    <property type="entry name" value="Beta-lactam/transpept-like"/>
</dbReference>
<dbReference type="PANTHER" id="PTHR46825:SF15">
    <property type="entry name" value="BETA-LACTAMASE-RELATED DOMAIN-CONTAINING PROTEIN"/>
    <property type="match status" value="1"/>
</dbReference>
<dbReference type="RefSeq" id="WP_187552327.1">
    <property type="nucleotide sequence ID" value="NZ_CP060719.1"/>
</dbReference>
<dbReference type="Pfam" id="PF00144">
    <property type="entry name" value="Beta-lactamase"/>
    <property type="match status" value="1"/>
</dbReference>
<dbReference type="SUPFAM" id="SSF56601">
    <property type="entry name" value="beta-lactamase/transpeptidase-like"/>
    <property type="match status" value="1"/>
</dbReference>
<dbReference type="GO" id="GO:0016787">
    <property type="term" value="F:hydrolase activity"/>
    <property type="evidence" value="ECO:0007669"/>
    <property type="project" value="UniProtKB-KW"/>
</dbReference>
<reference evidence="2 3" key="1">
    <citation type="submission" date="2020-08" db="EMBL/GenBank/DDBJ databases">
        <title>Genome sequence of Thermomonas carbonis KCTC 42013T.</title>
        <authorList>
            <person name="Hyun D.-W."/>
            <person name="Bae J.-W."/>
        </authorList>
    </citation>
    <scope>NUCLEOTIDE SEQUENCE [LARGE SCALE GENOMIC DNA]</scope>
    <source>
        <strain evidence="2 3">KCTC 42013</strain>
    </source>
</reference>
<feature type="domain" description="Beta-lactamase-related" evidence="1">
    <location>
        <begin position="104"/>
        <end position="431"/>
    </location>
</feature>
<organism evidence="2 3">
    <name type="scientific">Thermomonas carbonis</name>
    <dbReference type="NCBI Taxonomy" id="1463158"/>
    <lineage>
        <taxon>Bacteria</taxon>
        <taxon>Pseudomonadati</taxon>
        <taxon>Pseudomonadota</taxon>
        <taxon>Gammaproteobacteria</taxon>
        <taxon>Lysobacterales</taxon>
        <taxon>Lysobacteraceae</taxon>
        <taxon>Thermomonas</taxon>
    </lineage>
</organism>
<accession>A0A7G9SPN5</accession>
<keyword evidence="2" id="KW-0378">Hydrolase</keyword>
<proteinExistence type="predicted"/>
<keyword evidence="3" id="KW-1185">Reference proteome</keyword>
<gene>
    <name evidence="2" type="ORF">H9L16_14345</name>
</gene>
<dbReference type="AlphaFoldDB" id="A0A7G9SPN5"/>